<dbReference type="Gene3D" id="1.10.3720.10">
    <property type="entry name" value="MetI-like"/>
    <property type="match status" value="1"/>
</dbReference>
<reference evidence="9 10" key="1">
    <citation type="submission" date="2023-03" db="EMBL/GenBank/DDBJ databases">
        <title>Bacillus Genome Sequencing.</title>
        <authorList>
            <person name="Dunlap C."/>
        </authorList>
    </citation>
    <scope>NUCLEOTIDE SEQUENCE [LARGE SCALE GENOMIC DNA]</scope>
    <source>
        <strain evidence="9 10">BD-533</strain>
    </source>
</reference>
<dbReference type="CDD" id="cd06261">
    <property type="entry name" value="TM_PBP2"/>
    <property type="match status" value="1"/>
</dbReference>
<keyword evidence="2 7" id="KW-0813">Transport</keyword>
<evidence type="ECO:0000256" key="6">
    <source>
        <dbReference type="ARBA" id="ARBA00023136"/>
    </source>
</evidence>
<evidence type="ECO:0000256" key="3">
    <source>
        <dbReference type="ARBA" id="ARBA00022475"/>
    </source>
</evidence>
<organism evidence="9 10">
    <name type="scientific">Paenibacillus alba</name>
    <dbReference type="NCBI Taxonomy" id="1197127"/>
    <lineage>
        <taxon>Bacteria</taxon>
        <taxon>Bacillati</taxon>
        <taxon>Bacillota</taxon>
        <taxon>Bacilli</taxon>
        <taxon>Bacillales</taxon>
        <taxon>Paenibacillaceae</taxon>
        <taxon>Paenibacillus</taxon>
    </lineage>
</organism>
<feature type="transmembrane region" description="Helical" evidence="7">
    <location>
        <begin position="151"/>
        <end position="170"/>
    </location>
</feature>
<dbReference type="EMBL" id="JARLKY010000018">
    <property type="protein sequence ID" value="MEC0227232.1"/>
    <property type="molecule type" value="Genomic_DNA"/>
</dbReference>
<dbReference type="RefSeq" id="WP_326071590.1">
    <property type="nucleotide sequence ID" value="NZ_JARLKY010000018.1"/>
</dbReference>
<dbReference type="InterPro" id="IPR035906">
    <property type="entry name" value="MetI-like_sf"/>
</dbReference>
<evidence type="ECO:0000256" key="2">
    <source>
        <dbReference type="ARBA" id="ARBA00022448"/>
    </source>
</evidence>
<dbReference type="SUPFAM" id="SSF161098">
    <property type="entry name" value="MetI-like"/>
    <property type="match status" value="1"/>
</dbReference>
<keyword evidence="10" id="KW-1185">Reference proteome</keyword>
<evidence type="ECO:0000256" key="7">
    <source>
        <dbReference type="RuleBase" id="RU363032"/>
    </source>
</evidence>
<name>A0ABU6G1T7_9BACL</name>
<feature type="transmembrane region" description="Helical" evidence="7">
    <location>
        <begin position="126"/>
        <end position="145"/>
    </location>
</feature>
<keyword evidence="3" id="KW-1003">Cell membrane</keyword>
<dbReference type="Proteomes" id="UP001338137">
    <property type="component" value="Unassembled WGS sequence"/>
</dbReference>
<keyword evidence="5 7" id="KW-1133">Transmembrane helix</keyword>
<evidence type="ECO:0000259" key="8">
    <source>
        <dbReference type="PROSITE" id="PS50928"/>
    </source>
</evidence>
<feature type="transmembrane region" description="Helical" evidence="7">
    <location>
        <begin position="34"/>
        <end position="51"/>
    </location>
</feature>
<evidence type="ECO:0000313" key="10">
    <source>
        <dbReference type="Proteomes" id="UP001338137"/>
    </source>
</evidence>
<comment type="subcellular location">
    <subcellularLocation>
        <location evidence="1 7">Cell membrane</location>
        <topology evidence="1 7">Multi-pass membrane protein</topology>
    </subcellularLocation>
</comment>
<comment type="similarity">
    <text evidence="7">Belongs to the binding-protein-dependent transport system permease family.</text>
</comment>
<dbReference type="PANTHER" id="PTHR30151">
    <property type="entry name" value="ALKANE SULFONATE ABC TRANSPORTER-RELATED, MEMBRANE SUBUNIT"/>
    <property type="match status" value="1"/>
</dbReference>
<keyword evidence="6 7" id="KW-0472">Membrane</keyword>
<dbReference type="Pfam" id="PF00528">
    <property type="entry name" value="BPD_transp_1"/>
    <property type="match status" value="1"/>
</dbReference>
<feature type="transmembrane region" description="Helical" evidence="7">
    <location>
        <begin position="246"/>
        <end position="265"/>
    </location>
</feature>
<keyword evidence="4 7" id="KW-0812">Transmembrane</keyword>
<evidence type="ECO:0000313" key="9">
    <source>
        <dbReference type="EMBL" id="MEC0227232.1"/>
    </source>
</evidence>
<sequence length="282" mass="30903">MSQQGELAGVNLDVAQKPSLTDKQIRLKQRLKRTYLGAIVPIAVLIAWQVLGQSGIISSLLFPTPMRIISAGIRLIQTGELYENIKISVFRALSGFLLGGTLGLAFGILVGLFRRTERALDPTVQMIRMVPHLAIAPLFILWFGIGETAKILLIAKGAFFPLYINAFLGIRGVDNKLFDVTRVLGFSKWKQVIRLTIPGALPHILLGVRISLGVSWLGLVVAELMGSTSGIGYMMSDARQFSKTPVVFVGILIFAIFGIAADSAVRGLERKWLSWQDSYKGH</sequence>
<gene>
    <name evidence="9" type="ORF">P4I72_08860</name>
</gene>
<proteinExistence type="inferred from homology"/>
<feature type="domain" description="ABC transmembrane type-1" evidence="8">
    <location>
        <begin position="85"/>
        <end position="265"/>
    </location>
</feature>
<feature type="transmembrane region" description="Helical" evidence="7">
    <location>
        <begin position="92"/>
        <end position="114"/>
    </location>
</feature>
<evidence type="ECO:0000256" key="5">
    <source>
        <dbReference type="ARBA" id="ARBA00022989"/>
    </source>
</evidence>
<comment type="caution">
    <text evidence="9">The sequence shown here is derived from an EMBL/GenBank/DDBJ whole genome shotgun (WGS) entry which is preliminary data.</text>
</comment>
<accession>A0ABU6G1T7</accession>
<dbReference type="PROSITE" id="PS50928">
    <property type="entry name" value="ABC_TM1"/>
    <property type="match status" value="1"/>
</dbReference>
<dbReference type="InterPro" id="IPR000515">
    <property type="entry name" value="MetI-like"/>
</dbReference>
<evidence type="ECO:0000256" key="4">
    <source>
        <dbReference type="ARBA" id="ARBA00022692"/>
    </source>
</evidence>
<protein>
    <submittedName>
        <fullName evidence="9">ABC transporter permease</fullName>
    </submittedName>
</protein>
<evidence type="ECO:0000256" key="1">
    <source>
        <dbReference type="ARBA" id="ARBA00004651"/>
    </source>
</evidence>
<dbReference type="PANTHER" id="PTHR30151:SF38">
    <property type="entry name" value="ALIPHATIC SULFONATES TRANSPORT PERMEASE PROTEIN SSUC-RELATED"/>
    <property type="match status" value="1"/>
</dbReference>